<dbReference type="RefSeq" id="WP_011571300.1">
    <property type="nucleotide sequence ID" value="NC_017459.1"/>
</dbReference>
<organism evidence="4 5">
    <name type="scientific">Haloquadratum walsbyi (strain DSM 16854 / JCM 12705 / C23)</name>
    <dbReference type="NCBI Taxonomy" id="768065"/>
    <lineage>
        <taxon>Archaea</taxon>
        <taxon>Methanobacteriati</taxon>
        <taxon>Methanobacteriota</taxon>
        <taxon>Stenosarchaea group</taxon>
        <taxon>Halobacteria</taxon>
        <taxon>Halobacteriales</taxon>
        <taxon>Haloferacaceae</taxon>
        <taxon>Haloquadratum</taxon>
    </lineage>
</organism>
<keyword evidence="3 4" id="KW-0378">Hydrolase</keyword>
<dbReference type="EMBL" id="FR746099">
    <property type="protein sequence ID" value="CCC40086.1"/>
    <property type="molecule type" value="Genomic_DNA"/>
</dbReference>
<proteinExistence type="predicted"/>
<dbReference type="Proteomes" id="UP000007954">
    <property type="component" value="Chromosome"/>
</dbReference>
<sequence>MSDNQTHTSDESITAQIERLEAIITELEGGDISLERAQQLHTEGERILKALEDEFDLGEGKIIERSENHN</sequence>
<keyword evidence="1" id="KW-0963">Cytoplasm</keyword>
<dbReference type="NCBIfam" id="TIGR01280">
    <property type="entry name" value="xseB"/>
    <property type="match status" value="1"/>
</dbReference>
<dbReference type="InterPro" id="IPR003761">
    <property type="entry name" value="Exonuc_VII_S"/>
</dbReference>
<dbReference type="GO" id="GO:0009318">
    <property type="term" value="C:exodeoxyribonuclease VII complex"/>
    <property type="evidence" value="ECO:0007669"/>
    <property type="project" value="InterPro"/>
</dbReference>
<dbReference type="AlphaFoldDB" id="G0LH52"/>
<evidence type="ECO:0000313" key="4">
    <source>
        <dbReference type="EMBL" id="CCC40086.1"/>
    </source>
</evidence>
<dbReference type="GeneID" id="4194936"/>
<dbReference type="GeneID" id="12446924"/>
<reference evidence="4 5" key="1">
    <citation type="journal article" date="2011" name="PLoS ONE">
        <title>Haloquadratum walsbyi: limited diversity in a global pond.</title>
        <authorList>
            <person name="Dyall-Smith M."/>
            <person name="Pfeiffer F."/>
            <person name="Klee K."/>
            <person name="Palm P."/>
            <person name="Gross K."/>
            <person name="Schuster S.C."/>
            <person name="Rampp M."/>
            <person name="Oesterhelt D."/>
        </authorList>
    </citation>
    <scope>NUCLEOTIDE SEQUENCE [LARGE SCALE GENOMIC DNA]</scope>
    <source>
        <strain evidence="5">DSM 16854 / JCM 12705 / C23</strain>
    </source>
</reference>
<evidence type="ECO:0000256" key="2">
    <source>
        <dbReference type="ARBA" id="ARBA00022722"/>
    </source>
</evidence>
<dbReference type="SUPFAM" id="SSF116842">
    <property type="entry name" value="XseB-like"/>
    <property type="match status" value="1"/>
</dbReference>
<evidence type="ECO:0000313" key="5">
    <source>
        <dbReference type="Proteomes" id="UP000007954"/>
    </source>
</evidence>
<dbReference type="EC" id="3.1.11.6" evidence="4"/>
<dbReference type="Pfam" id="PF02609">
    <property type="entry name" value="Exonuc_VII_S"/>
    <property type="match status" value="1"/>
</dbReference>
<keyword evidence="2" id="KW-0540">Nuclease</keyword>
<dbReference type="InterPro" id="IPR037004">
    <property type="entry name" value="Exonuc_VII_ssu_sf"/>
</dbReference>
<dbReference type="KEGG" id="hwc:Hqrw_2195"/>
<dbReference type="HOGENOM" id="CLU_199463_1_0_2"/>
<accession>G0LH52</accession>
<dbReference type="GO" id="GO:0008855">
    <property type="term" value="F:exodeoxyribonuclease VII activity"/>
    <property type="evidence" value="ECO:0007669"/>
    <property type="project" value="UniProtKB-EC"/>
</dbReference>
<name>G0LH52_HALWC</name>
<evidence type="ECO:0000256" key="1">
    <source>
        <dbReference type="ARBA" id="ARBA00022490"/>
    </source>
</evidence>
<dbReference type="Gene3D" id="1.10.287.1040">
    <property type="entry name" value="Exonuclease VII, small subunit"/>
    <property type="match status" value="1"/>
</dbReference>
<evidence type="ECO:0000256" key="3">
    <source>
        <dbReference type="ARBA" id="ARBA00022801"/>
    </source>
</evidence>
<protein>
    <submittedName>
        <fullName evidence="4">Exodeoxyribonuclease VII small subunit</fullName>
        <ecNumber evidence="4">3.1.11.6</ecNumber>
    </submittedName>
</protein>
<dbReference type="GO" id="GO:0006308">
    <property type="term" value="P:DNA catabolic process"/>
    <property type="evidence" value="ECO:0007669"/>
    <property type="project" value="InterPro"/>
</dbReference>
<dbReference type="OrthoDB" id="220264at2157"/>
<gene>
    <name evidence="4" type="primary">xseB</name>
    <name evidence="4" type="ordered locus">Hqrw_2195</name>
</gene>